<gene>
    <name evidence="1" type="primary">m353L</name>
    <name evidence="1" type="ORF">MT325_m353L</name>
</gene>
<accession>A7IU83</accession>
<name>A7IU83_PBCVM</name>
<evidence type="ECO:0000313" key="1">
    <source>
        <dbReference type="EMBL" id="ABT13907.1"/>
    </source>
</evidence>
<dbReference type="EMBL" id="DQ491001">
    <property type="protein sequence ID" value="ABT13907.1"/>
    <property type="molecule type" value="Genomic_DNA"/>
</dbReference>
<organismHost>
    <name type="scientific">Paramecium bursaria</name>
    <dbReference type="NCBI Taxonomy" id="74790"/>
</organismHost>
<organism evidence="1 2">
    <name type="scientific">Paramecium bursaria Chlorella virus MT325</name>
    <name type="common">PBCV-MT325</name>
    <dbReference type="NCBI Taxonomy" id="346932"/>
    <lineage>
        <taxon>Viruses</taxon>
        <taxon>Varidnaviria</taxon>
        <taxon>Bamfordvirae</taxon>
        <taxon>Nucleocytoviricota</taxon>
        <taxon>Megaviricetes</taxon>
        <taxon>Algavirales</taxon>
        <taxon>Phycodnaviridae</taxon>
        <taxon>Chlorovirus</taxon>
        <taxon>Chlorovirus conductrix</taxon>
        <taxon>Paramecium bursaria Chlorella virus A1</taxon>
    </lineage>
</organism>
<reference evidence="1 2" key="1">
    <citation type="journal article" date="2007" name="Virology">
        <title>Sequence and annotation of the 314-kb MT325 and the 321-kb FR483 viruses that infect Chlorella Pbi.</title>
        <authorList>
            <person name="Fitzgerald L.A."/>
            <person name="Graves M.V."/>
            <person name="Li X."/>
            <person name="Feldblyum T."/>
            <person name="Hartigan J."/>
            <person name="Van Etten J.L."/>
        </authorList>
    </citation>
    <scope>NUCLEOTIDE SEQUENCE [LARGE SCALE GENOMIC DNA]</scope>
    <source>
        <strain evidence="1 2">MT325</strain>
    </source>
</reference>
<proteinExistence type="predicted"/>
<evidence type="ECO:0000313" key="2">
    <source>
        <dbReference type="Proteomes" id="UP000246715"/>
    </source>
</evidence>
<protein>
    <submittedName>
        <fullName evidence="1">Uncharacterized protein m353L</fullName>
    </submittedName>
</protein>
<dbReference type="Proteomes" id="UP000246715">
    <property type="component" value="Segment"/>
</dbReference>
<sequence length="115" mass="13427">MSLRCPEWSRSPEIRGRFQTSWKTQRHRAGVVDCNREWQGSWIPSFIRIGIIECGHPYIFGGWKTLCIGKDQEEGKHKELHCLKNETKKMLICFLGIPGSSDTLCKFYFKNIYSV</sequence>